<dbReference type="AlphaFoldDB" id="A0A0F9NNP8"/>
<evidence type="ECO:0000313" key="1">
    <source>
        <dbReference type="EMBL" id="KKM90440.1"/>
    </source>
</evidence>
<sequence>MIDDNGGLLHEEYPSLKIKVDIRSEYGILFNNTTPWTLSRLWGADIWYGKIPFCKTILLLNIIMWLL</sequence>
<reference evidence="1" key="1">
    <citation type="journal article" date="2015" name="Nature">
        <title>Complex archaea that bridge the gap between prokaryotes and eukaryotes.</title>
        <authorList>
            <person name="Spang A."/>
            <person name="Saw J.H."/>
            <person name="Jorgensen S.L."/>
            <person name="Zaremba-Niedzwiedzka K."/>
            <person name="Martijn J."/>
            <person name="Lind A.E."/>
            <person name="van Eijk R."/>
            <person name="Schleper C."/>
            <person name="Guy L."/>
            <person name="Ettema T.J."/>
        </authorList>
    </citation>
    <scope>NUCLEOTIDE SEQUENCE</scope>
</reference>
<accession>A0A0F9NNP8</accession>
<proteinExistence type="predicted"/>
<organism evidence="1">
    <name type="scientific">marine sediment metagenome</name>
    <dbReference type="NCBI Taxonomy" id="412755"/>
    <lineage>
        <taxon>unclassified sequences</taxon>
        <taxon>metagenomes</taxon>
        <taxon>ecological metagenomes</taxon>
    </lineage>
</organism>
<protein>
    <submittedName>
        <fullName evidence="1">Uncharacterized protein</fullName>
    </submittedName>
</protein>
<name>A0A0F9NNP8_9ZZZZ</name>
<dbReference type="EMBL" id="LAZR01006672">
    <property type="protein sequence ID" value="KKM90440.1"/>
    <property type="molecule type" value="Genomic_DNA"/>
</dbReference>
<gene>
    <name evidence="1" type="ORF">LCGC14_1238700</name>
</gene>
<comment type="caution">
    <text evidence="1">The sequence shown here is derived from an EMBL/GenBank/DDBJ whole genome shotgun (WGS) entry which is preliminary data.</text>
</comment>